<dbReference type="Pfam" id="PF04969">
    <property type="entry name" value="CS"/>
    <property type="match status" value="1"/>
</dbReference>
<dbReference type="CDD" id="cd06467">
    <property type="entry name" value="p23_NUDC_like"/>
    <property type="match status" value="1"/>
</dbReference>
<dbReference type="GO" id="GO:0051082">
    <property type="term" value="F:unfolded protein binding"/>
    <property type="evidence" value="ECO:0007669"/>
    <property type="project" value="TreeGrafter"/>
</dbReference>
<proteinExistence type="inferred from homology"/>
<dbReference type="AlphaFoldDB" id="A0A7S1ISS7"/>
<evidence type="ECO:0000256" key="2">
    <source>
        <dbReference type="ARBA" id="ARBA00010513"/>
    </source>
</evidence>
<protein>
    <recommendedName>
        <fullName evidence="3">Nuclear migration protein nudC</fullName>
    </recommendedName>
    <alternativeName>
        <fullName evidence="6">Nuclear distribution protein C homolog</fullName>
    </alternativeName>
</protein>
<dbReference type="InterPro" id="IPR007052">
    <property type="entry name" value="CS_dom"/>
</dbReference>
<dbReference type="GO" id="GO:0006457">
    <property type="term" value="P:protein folding"/>
    <property type="evidence" value="ECO:0007669"/>
    <property type="project" value="TreeGrafter"/>
</dbReference>
<dbReference type="Gene3D" id="2.60.40.790">
    <property type="match status" value="1"/>
</dbReference>
<dbReference type="PROSITE" id="PS51203">
    <property type="entry name" value="CS"/>
    <property type="match status" value="1"/>
</dbReference>
<name>A0A7S1ISS7_9EUGL</name>
<dbReference type="EMBL" id="HBGA01086390">
    <property type="protein sequence ID" value="CAD9021151.1"/>
    <property type="molecule type" value="Transcribed_RNA"/>
</dbReference>
<feature type="domain" description="CS" evidence="8">
    <location>
        <begin position="162"/>
        <end position="251"/>
    </location>
</feature>
<keyword evidence="4" id="KW-0963">Cytoplasm</keyword>
<evidence type="ECO:0000256" key="6">
    <source>
        <dbReference type="ARBA" id="ARBA00030427"/>
    </source>
</evidence>
<comment type="similarity">
    <text evidence="2">Belongs to the nudC family.</text>
</comment>
<accession>A0A7S1ISS7</accession>
<evidence type="ECO:0000313" key="9">
    <source>
        <dbReference type="EMBL" id="CAD9021151.1"/>
    </source>
</evidence>
<evidence type="ECO:0000256" key="4">
    <source>
        <dbReference type="ARBA" id="ARBA00022490"/>
    </source>
</evidence>
<dbReference type="FunFam" id="2.60.40.790:FF:000001">
    <property type="entry name" value="Nuclear migration protein nudC"/>
    <property type="match status" value="1"/>
</dbReference>
<dbReference type="GO" id="GO:0005737">
    <property type="term" value="C:cytoplasm"/>
    <property type="evidence" value="ECO:0007669"/>
    <property type="project" value="UniProtKB-SubCell"/>
</dbReference>
<keyword evidence="5" id="KW-0597">Phosphoprotein</keyword>
<evidence type="ECO:0000256" key="7">
    <source>
        <dbReference type="SAM" id="MobiDB-lite"/>
    </source>
</evidence>
<evidence type="ECO:0000259" key="8">
    <source>
        <dbReference type="PROSITE" id="PS51203"/>
    </source>
</evidence>
<evidence type="ECO:0000256" key="1">
    <source>
        <dbReference type="ARBA" id="ARBA00004496"/>
    </source>
</evidence>
<dbReference type="InterPro" id="IPR008978">
    <property type="entry name" value="HSP20-like_chaperone"/>
</dbReference>
<evidence type="ECO:0000256" key="5">
    <source>
        <dbReference type="ARBA" id="ARBA00022553"/>
    </source>
</evidence>
<dbReference type="InterPro" id="IPR025934">
    <property type="entry name" value="NudC_N_dom"/>
</dbReference>
<comment type="subcellular location">
    <subcellularLocation>
        <location evidence="1">Cytoplasm</location>
    </subcellularLocation>
</comment>
<evidence type="ECO:0000256" key="3">
    <source>
        <dbReference type="ARBA" id="ARBA00017641"/>
    </source>
</evidence>
<sequence length="324" mass="35775">MGDDRYDGVLLGIAQSHTGGVDSLLDTFFGFLSRKTDFFTGSGEAEKAVLKAYGKWSDISKEAVEKRKIEQEKAKKVREAREAAAVAKRAEEAKAAAPEPKIREITDEEEEQMAAAAASPTPPPAEVKTVKDGDIPEVPTKDADDDDDGEGKGEKPNVGNGGNGPGYTWTQTLAEVEVRVPLGRQMKSRDLDIVTAATRLKVGVKREAPIIDGELFAKVKVEDGFWTLEEGNTVVLHMSKFNGMEWWKSAIKGHTEINVQKVQPENSKLDDLDGETRQTVEKMMYDQRQKAAGLPTSDEQQKQEMLKKFMAQHPEMDFSNAKFS</sequence>
<organism evidence="9">
    <name type="scientific">Eutreptiella gymnastica</name>
    <dbReference type="NCBI Taxonomy" id="73025"/>
    <lineage>
        <taxon>Eukaryota</taxon>
        <taxon>Discoba</taxon>
        <taxon>Euglenozoa</taxon>
        <taxon>Euglenida</taxon>
        <taxon>Spirocuta</taxon>
        <taxon>Euglenophyceae</taxon>
        <taxon>Eutreptiales</taxon>
        <taxon>Eutreptiaceae</taxon>
        <taxon>Eutreptiella</taxon>
    </lineage>
</organism>
<feature type="compositionally biased region" description="Basic and acidic residues" evidence="7">
    <location>
        <begin position="128"/>
        <end position="142"/>
    </location>
</feature>
<gene>
    <name evidence="9" type="ORF">EGYM00392_LOCUS32266</name>
</gene>
<reference evidence="9" key="1">
    <citation type="submission" date="2021-01" db="EMBL/GenBank/DDBJ databases">
        <authorList>
            <person name="Corre E."/>
            <person name="Pelletier E."/>
            <person name="Niang G."/>
            <person name="Scheremetjew M."/>
            <person name="Finn R."/>
            <person name="Kale V."/>
            <person name="Holt S."/>
            <person name="Cochrane G."/>
            <person name="Meng A."/>
            <person name="Brown T."/>
            <person name="Cohen L."/>
        </authorList>
    </citation>
    <scope>NUCLEOTIDE SEQUENCE</scope>
    <source>
        <strain evidence="9">NIES-381</strain>
    </source>
</reference>
<dbReference type="InterPro" id="IPR037898">
    <property type="entry name" value="NudC_fam"/>
</dbReference>
<dbReference type="PANTHER" id="PTHR12356">
    <property type="entry name" value="NUCLEAR MOVEMENT PROTEIN NUDC"/>
    <property type="match status" value="1"/>
</dbReference>
<dbReference type="SUPFAM" id="SSF49764">
    <property type="entry name" value="HSP20-like chaperones"/>
    <property type="match status" value="1"/>
</dbReference>
<dbReference type="PANTHER" id="PTHR12356:SF3">
    <property type="entry name" value="NUCLEAR MIGRATION PROTEIN NUDC"/>
    <property type="match status" value="1"/>
</dbReference>
<dbReference type="Pfam" id="PF14050">
    <property type="entry name" value="Nudc_N"/>
    <property type="match status" value="1"/>
</dbReference>
<feature type="region of interest" description="Disordered" evidence="7">
    <location>
        <begin position="109"/>
        <end position="168"/>
    </location>
</feature>